<dbReference type="RefSeq" id="WP_048735793.1">
    <property type="nucleotide sequence ID" value="NZ_CP012033.1"/>
</dbReference>
<keyword evidence="1" id="KW-0812">Transmembrane</keyword>
<name>A0AAC8ZHE9_9LACO</name>
<protein>
    <submittedName>
        <fullName evidence="2">Uncharacterized protein</fullName>
    </submittedName>
</protein>
<gene>
    <name evidence="2" type="ORF">ABN16_11225</name>
</gene>
<dbReference type="AlphaFoldDB" id="A0AAC8ZHE9"/>
<reference evidence="2 3" key="1">
    <citation type="submission" date="2015-07" db="EMBL/GenBank/DDBJ databases">
        <title>Lactobacillus korensis/26-25/ whole genome sequencing.</title>
        <authorList>
            <person name="Kim M.K."/>
            <person name="Im W.-T."/>
            <person name="Srinivasan S."/>
            <person name="Lee J.-J."/>
        </authorList>
    </citation>
    <scope>NUCLEOTIDE SEQUENCE [LARGE SCALE GENOMIC DNA]</scope>
    <source>
        <strain evidence="2 3">26-25</strain>
    </source>
</reference>
<evidence type="ECO:0000313" key="3">
    <source>
        <dbReference type="Proteomes" id="UP000036000"/>
    </source>
</evidence>
<keyword evidence="3" id="KW-1185">Reference proteome</keyword>
<sequence>MILTTVFATKTVQFFLRMSIYVVLGIVVLCVRAYNRRKTHDRLNKRTEHMMKHTKKNKDGKYPWEEGVPVVKRKRW</sequence>
<feature type="transmembrane region" description="Helical" evidence="1">
    <location>
        <begin position="14"/>
        <end position="35"/>
    </location>
</feature>
<evidence type="ECO:0000313" key="2">
    <source>
        <dbReference type="EMBL" id="AKP65504.1"/>
    </source>
</evidence>
<dbReference type="Proteomes" id="UP000036000">
    <property type="component" value="Chromosome"/>
</dbReference>
<evidence type="ECO:0000256" key="1">
    <source>
        <dbReference type="SAM" id="Phobius"/>
    </source>
</evidence>
<keyword evidence="1" id="KW-0472">Membrane</keyword>
<dbReference type="KEGG" id="lko:ABN16_11225"/>
<keyword evidence="1" id="KW-1133">Transmembrane helix</keyword>
<dbReference type="EMBL" id="CP012033">
    <property type="protein sequence ID" value="AKP65504.1"/>
    <property type="molecule type" value="Genomic_DNA"/>
</dbReference>
<organism evidence="2 3">
    <name type="scientific">Levilactobacillus koreensis</name>
    <dbReference type="NCBI Taxonomy" id="637971"/>
    <lineage>
        <taxon>Bacteria</taxon>
        <taxon>Bacillati</taxon>
        <taxon>Bacillota</taxon>
        <taxon>Bacilli</taxon>
        <taxon>Lactobacillales</taxon>
        <taxon>Lactobacillaceae</taxon>
        <taxon>Levilactobacillus</taxon>
    </lineage>
</organism>
<proteinExistence type="predicted"/>
<accession>A0AAC8ZHE9</accession>